<dbReference type="RefSeq" id="WP_165873096.1">
    <property type="nucleotide sequence ID" value="NZ_SLUK01000002.1"/>
</dbReference>
<evidence type="ECO:0000256" key="3">
    <source>
        <dbReference type="ARBA" id="ARBA00022840"/>
    </source>
</evidence>
<proteinExistence type="predicted"/>
<dbReference type="InterPro" id="IPR003593">
    <property type="entry name" value="AAA+_ATPase"/>
</dbReference>
<evidence type="ECO:0000313" key="5">
    <source>
        <dbReference type="EMBL" id="TCL44551.1"/>
    </source>
</evidence>
<dbReference type="PANTHER" id="PTHR42788:SF13">
    <property type="entry name" value="ALIPHATIC SULFONATES IMPORT ATP-BINDING PROTEIN SSUB"/>
    <property type="match status" value="1"/>
</dbReference>
<dbReference type="InterPro" id="IPR027417">
    <property type="entry name" value="P-loop_NTPase"/>
</dbReference>
<dbReference type="GO" id="GO:0005524">
    <property type="term" value="F:ATP binding"/>
    <property type="evidence" value="ECO:0007669"/>
    <property type="project" value="UniProtKB-KW"/>
</dbReference>
<dbReference type="PROSITE" id="PS00211">
    <property type="entry name" value="ABC_TRANSPORTER_1"/>
    <property type="match status" value="1"/>
</dbReference>
<dbReference type="InterPro" id="IPR017871">
    <property type="entry name" value="ABC_transporter-like_CS"/>
</dbReference>
<dbReference type="GO" id="GO:0016887">
    <property type="term" value="F:ATP hydrolysis activity"/>
    <property type="evidence" value="ECO:0007669"/>
    <property type="project" value="InterPro"/>
</dbReference>
<evidence type="ECO:0000313" key="6">
    <source>
        <dbReference type="Proteomes" id="UP000294682"/>
    </source>
</evidence>
<dbReference type="PROSITE" id="PS50893">
    <property type="entry name" value="ABC_TRANSPORTER_2"/>
    <property type="match status" value="1"/>
</dbReference>
<comment type="caution">
    <text evidence="5">The sequence shown here is derived from an EMBL/GenBank/DDBJ whole genome shotgun (WGS) entry which is preliminary data.</text>
</comment>
<dbReference type="EMBL" id="SLUK01000002">
    <property type="protein sequence ID" value="TCL44551.1"/>
    <property type="molecule type" value="Genomic_DNA"/>
</dbReference>
<keyword evidence="6" id="KW-1185">Reference proteome</keyword>
<evidence type="ECO:0000256" key="2">
    <source>
        <dbReference type="ARBA" id="ARBA00022741"/>
    </source>
</evidence>
<dbReference type="InterPro" id="IPR050166">
    <property type="entry name" value="ABC_transporter_ATP-bind"/>
</dbReference>
<dbReference type="AlphaFoldDB" id="A0A9X8ULH2"/>
<keyword evidence="3 5" id="KW-0067">ATP-binding</keyword>
<reference evidence="5 6" key="1">
    <citation type="submission" date="2019-03" db="EMBL/GenBank/DDBJ databases">
        <title>Genomic Encyclopedia of Type Strains, Phase IV (KMG-IV): sequencing the most valuable type-strain genomes for metagenomic binning, comparative biology and taxonomic classification.</title>
        <authorList>
            <person name="Goeker M."/>
        </authorList>
    </citation>
    <scope>NUCLEOTIDE SEQUENCE [LARGE SCALE GENOMIC DNA]</scope>
    <source>
        <strain evidence="5 6">DSM 100433</strain>
    </source>
</reference>
<organism evidence="5 6">
    <name type="scientific">Harryflintia acetispora</name>
    <dbReference type="NCBI Taxonomy" id="1849041"/>
    <lineage>
        <taxon>Bacteria</taxon>
        <taxon>Bacillati</taxon>
        <taxon>Bacillota</taxon>
        <taxon>Clostridia</taxon>
        <taxon>Eubacteriales</taxon>
        <taxon>Oscillospiraceae</taxon>
        <taxon>Harryflintia</taxon>
    </lineage>
</organism>
<dbReference type="SMART" id="SM00382">
    <property type="entry name" value="AAA"/>
    <property type="match status" value="1"/>
</dbReference>
<evidence type="ECO:0000259" key="4">
    <source>
        <dbReference type="PROSITE" id="PS50893"/>
    </source>
</evidence>
<dbReference type="SUPFAM" id="SSF52540">
    <property type="entry name" value="P-loop containing nucleoside triphosphate hydrolases"/>
    <property type="match status" value="1"/>
</dbReference>
<feature type="domain" description="ABC transporter" evidence="4">
    <location>
        <begin position="8"/>
        <end position="245"/>
    </location>
</feature>
<dbReference type="Pfam" id="PF00005">
    <property type="entry name" value="ABC_tran"/>
    <property type="match status" value="1"/>
</dbReference>
<dbReference type="InterPro" id="IPR003439">
    <property type="entry name" value="ABC_transporter-like_ATP-bd"/>
</dbReference>
<name>A0A9X8ULH2_9FIRM</name>
<sequence>MRNDRLTLRGEHLDKSFPPLAGQTEGHVVLSDLSLEVRQGEFLSILGKSGCGKSTLLRILGGFDPPDRGKITLGEQPVLHPDSRMIMIFQEPGQLFPWMTLWGNIVYAIKKTARPFHKEQAAERAEACLSEVGLTGYEESYPHELSGGMKQRAALARALALEPLALLMDEPFSSLDYLTRRSAQDTLLRLWRERGVTVIFVTHDIDEALTLSQRIAVFDSAAHRLGECFQNDGSPALKGRLEALLR</sequence>
<keyword evidence="2" id="KW-0547">Nucleotide-binding</keyword>
<dbReference type="Gene3D" id="3.40.50.300">
    <property type="entry name" value="P-loop containing nucleotide triphosphate hydrolases"/>
    <property type="match status" value="1"/>
</dbReference>
<gene>
    <name evidence="5" type="ORF">EDD78_102174</name>
</gene>
<accession>A0A9X8ULH2</accession>
<evidence type="ECO:0000256" key="1">
    <source>
        <dbReference type="ARBA" id="ARBA00022448"/>
    </source>
</evidence>
<keyword evidence="1" id="KW-0813">Transport</keyword>
<protein>
    <submittedName>
        <fullName evidence="5">NitT/TauT family transport system ATP-binding protein</fullName>
    </submittedName>
</protein>
<dbReference type="Proteomes" id="UP000294682">
    <property type="component" value="Unassembled WGS sequence"/>
</dbReference>
<dbReference type="PANTHER" id="PTHR42788">
    <property type="entry name" value="TAURINE IMPORT ATP-BINDING PROTEIN-RELATED"/>
    <property type="match status" value="1"/>
</dbReference>